<reference evidence="1" key="1">
    <citation type="submission" date="2016-10" db="EMBL/GenBank/DDBJ databases">
        <authorList>
            <person name="de Groot N.N."/>
        </authorList>
    </citation>
    <scope>NUCLEOTIDE SEQUENCE</scope>
</reference>
<dbReference type="AlphaFoldDB" id="A0A1W1BR24"/>
<dbReference type="InterPro" id="IPR029058">
    <property type="entry name" value="AB_hydrolase_fold"/>
</dbReference>
<sequence length="137" mass="15257">MRPISYVYGQAGSHPVAHHDEVDAGVKVPVIFFASGYGSANSKDYESLLTFVASHGYYVIYAKHAWSNVFANMDKMLDNVNGILPKLDTTRIGVLGHSLGGGYTFNILKHFSWCWRAIMLMISLSKRCSISLPIPMW</sequence>
<organism evidence="1">
    <name type="scientific">hydrothermal vent metagenome</name>
    <dbReference type="NCBI Taxonomy" id="652676"/>
    <lineage>
        <taxon>unclassified sequences</taxon>
        <taxon>metagenomes</taxon>
        <taxon>ecological metagenomes</taxon>
    </lineage>
</organism>
<protein>
    <submittedName>
        <fullName evidence="1">Uncharacterized protein</fullName>
    </submittedName>
</protein>
<dbReference type="Gene3D" id="3.40.50.1820">
    <property type="entry name" value="alpha/beta hydrolase"/>
    <property type="match status" value="1"/>
</dbReference>
<proteinExistence type="predicted"/>
<name>A0A1W1BR24_9ZZZZ</name>
<accession>A0A1W1BR24</accession>
<dbReference type="EMBL" id="FPHL01000012">
    <property type="protein sequence ID" value="SFV55937.1"/>
    <property type="molecule type" value="Genomic_DNA"/>
</dbReference>
<evidence type="ECO:0000313" key="1">
    <source>
        <dbReference type="EMBL" id="SFV55937.1"/>
    </source>
</evidence>
<gene>
    <name evidence="1" type="ORF">MNB_SV-10-127</name>
</gene>
<dbReference type="SUPFAM" id="SSF53474">
    <property type="entry name" value="alpha/beta-Hydrolases"/>
    <property type="match status" value="1"/>
</dbReference>